<keyword evidence="7" id="KW-1185">Reference proteome</keyword>
<comment type="subcellular location">
    <subcellularLocation>
        <location evidence="1">Cell membrane</location>
        <topology evidence="1">Multi-pass membrane protein</topology>
    </subcellularLocation>
</comment>
<evidence type="ECO:0000313" key="7">
    <source>
        <dbReference type="Proteomes" id="UP000015101"/>
    </source>
</evidence>
<keyword evidence="4" id="KW-0472">Membrane</keyword>
<dbReference type="PANTHER" id="PTHR24241:SF76">
    <property type="entry name" value="NEUROPEPTIDE SIFAMIDE RECEPTOR"/>
    <property type="match status" value="1"/>
</dbReference>
<sequence length="348" mass="40090">MYLYKNNTICNCSTVEVSDENITDLFQSTAFQTLLVPYTLLFILSLIANSILLWFLTISARTCCNALLLSYTICSLILTLTTPLSNQLIVYNSSFIWSYISYTSLLNFFALMSMASSVMFLTVTKYELVIFKKTSRSFSIFKVLTTWLVPLLGTLLVCYKPDMTDLFFEPTTPEIVPCDCTNLPVDRWFEVYYLPLVLCFVYLVELALFSLIHGELWYLLHRRWQADRINCREPTPELSCTLAPLDKKSDDEAQDLENKSIPHAILLSAVTYTFYLLIIPLEVFIGISLFRPIYMNTSYPTVAQLLELACLISTPIYFNVCEPKFFQALRKKTSCRRSNTFQPVLVQY</sequence>
<reference evidence="5 7" key="2">
    <citation type="journal article" date="2013" name="Nature">
        <title>Insights into bilaterian evolution from three spiralian genomes.</title>
        <authorList>
            <person name="Simakov O."/>
            <person name="Marletaz F."/>
            <person name="Cho S.J."/>
            <person name="Edsinger-Gonzales E."/>
            <person name="Havlak P."/>
            <person name="Hellsten U."/>
            <person name="Kuo D.H."/>
            <person name="Larsson T."/>
            <person name="Lv J."/>
            <person name="Arendt D."/>
            <person name="Savage R."/>
            <person name="Osoegawa K."/>
            <person name="de Jong P."/>
            <person name="Grimwood J."/>
            <person name="Chapman J.A."/>
            <person name="Shapiro H."/>
            <person name="Aerts A."/>
            <person name="Otillar R.P."/>
            <person name="Terry A.Y."/>
            <person name="Boore J.L."/>
            <person name="Grigoriev I.V."/>
            <person name="Lindberg D.R."/>
            <person name="Seaver E.C."/>
            <person name="Weisblat D.A."/>
            <person name="Putnam N.H."/>
            <person name="Rokhsar D.S."/>
        </authorList>
    </citation>
    <scope>NUCLEOTIDE SEQUENCE</scope>
</reference>
<reference evidence="7" key="1">
    <citation type="submission" date="2012-12" db="EMBL/GenBank/DDBJ databases">
        <authorList>
            <person name="Hellsten U."/>
            <person name="Grimwood J."/>
            <person name="Chapman J.A."/>
            <person name="Shapiro H."/>
            <person name="Aerts A."/>
            <person name="Otillar R.P."/>
            <person name="Terry A.Y."/>
            <person name="Boore J.L."/>
            <person name="Simakov O."/>
            <person name="Marletaz F."/>
            <person name="Cho S.-J."/>
            <person name="Edsinger-Gonzales E."/>
            <person name="Havlak P."/>
            <person name="Kuo D.-H."/>
            <person name="Larsson T."/>
            <person name="Lv J."/>
            <person name="Arendt D."/>
            <person name="Savage R."/>
            <person name="Osoegawa K."/>
            <person name="de Jong P."/>
            <person name="Lindberg D.R."/>
            <person name="Seaver E.C."/>
            <person name="Weisblat D.A."/>
            <person name="Putnam N.H."/>
            <person name="Grigoriev I.V."/>
            <person name="Rokhsar D.S."/>
        </authorList>
    </citation>
    <scope>NUCLEOTIDE SEQUENCE</scope>
</reference>
<protein>
    <recommendedName>
        <fullName evidence="8">G-protein coupled receptors family 1 profile domain-containing protein</fullName>
    </recommendedName>
</protein>
<keyword evidence="2" id="KW-1003">Cell membrane</keyword>
<name>T1FWF9_HELRO</name>
<dbReference type="KEGG" id="hro:HELRODRAFT_194812"/>
<dbReference type="CTD" id="20213154"/>
<evidence type="ECO:0000313" key="5">
    <source>
        <dbReference type="EMBL" id="ESO11422.1"/>
    </source>
</evidence>
<feature type="transmembrane region" description="Helical" evidence="4">
    <location>
        <begin position="264"/>
        <end position="290"/>
    </location>
</feature>
<accession>T1FWF9</accession>
<proteinExistence type="predicted"/>
<dbReference type="GeneID" id="20213154"/>
<evidence type="ECO:0000256" key="1">
    <source>
        <dbReference type="ARBA" id="ARBA00004651"/>
    </source>
</evidence>
<dbReference type="PANTHER" id="PTHR24241">
    <property type="entry name" value="NEUROPEPTIDE RECEPTOR-RELATED G-PROTEIN COUPLED RECEPTOR"/>
    <property type="match status" value="1"/>
</dbReference>
<organism evidence="6 7">
    <name type="scientific">Helobdella robusta</name>
    <name type="common">Californian leech</name>
    <dbReference type="NCBI Taxonomy" id="6412"/>
    <lineage>
        <taxon>Eukaryota</taxon>
        <taxon>Metazoa</taxon>
        <taxon>Spiralia</taxon>
        <taxon>Lophotrochozoa</taxon>
        <taxon>Annelida</taxon>
        <taxon>Clitellata</taxon>
        <taxon>Hirudinea</taxon>
        <taxon>Rhynchobdellida</taxon>
        <taxon>Glossiphoniidae</taxon>
        <taxon>Helobdella</taxon>
    </lineage>
</organism>
<keyword evidence="4" id="KW-1133">Transmembrane helix</keyword>
<dbReference type="EMBL" id="AMQM01008639">
    <property type="status" value="NOT_ANNOTATED_CDS"/>
    <property type="molecule type" value="Genomic_DNA"/>
</dbReference>
<feature type="transmembrane region" description="Helical" evidence="4">
    <location>
        <begin position="105"/>
        <end position="126"/>
    </location>
</feature>
<dbReference type="RefSeq" id="XP_009010490.1">
    <property type="nucleotide sequence ID" value="XM_009012242.1"/>
</dbReference>
<evidence type="ECO:0000256" key="3">
    <source>
        <dbReference type="ARBA" id="ARBA00023170"/>
    </source>
</evidence>
<keyword evidence="3" id="KW-0675">Receptor</keyword>
<dbReference type="GO" id="GO:0005886">
    <property type="term" value="C:plasma membrane"/>
    <property type="evidence" value="ECO:0000318"/>
    <property type="project" value="GO_Central"/>
</dbReference>
<evidence type="ECO:0000256" key="2">
    <source>
        <dbReference type="ARBA" id="ARBA00022475"/>
    </source>
</evidence>
<feature type="transmembrane region" description="Helical" evidence="4">
    <location>
        <begin position="138"/>
        <end position="157"/>
    </location>
</feature>
<dbReference type="GO" id="GO:0001609">
    <property type="term" value="F:G protein-coupled adenosine receptor activity"/>
    <property type="evidence" value="ECO:0000318"/>
    <property type="project" value="GO_Central"/>
</dbReference>
<feature type="transmembrane region" description="Helical" evidence="4">
    <location>
        <begin position="302"/>
        <end position="321"/>
    </location>
</feature>
<reference evidence="6" key="3">
    <citation type="submission" date="2015-06" db="UniProtKB">
        <authorList>
            <consortium name="EnsemblMetazoa"/>
        </authorList>
    </citation>
    <scope>IDENTIFICATION</scope>
</reference>
<feature type="transmembrane region" description="Helical" evidence="4">
    <location>
        <begin position="68"/>
        <end position="85"/>
    </location>
</feature>
<dbReference type="Proteomes" id="UP000015101">
    <property type="component" value="Unassembled WGS sequence"/>
</dbReference>
<dbReference type="AlphaFoldDB" id="T1FWF9"/>
<evidence type="ECO:0000256" key="4">
    <source>
        <dbReference type="SAM" id="Phobius"/>
    </source>
</evidence>
<keyword evidence="4" id="KW-0812">Transmembrane</keyword>
<dbReference type="GO" id="GO:0007186">
    <property type="term" value="P:G protein-coupled receptor signaling pathway"/>
    <property type="evidence" value="ECO:0000318"/>
    <property type="project" value="GO_Central"/>
</dbReference>
<dbReference type="EnsemblMetazoa" id="HelroT194812">
    <property type="protein sequence ID" value="HelroP194812"/>
    <property type="gene ID" value="HelroG194812"/>
</dbReference>
<dbReference type="HOGENOM" id="CLU_797597_0_0_1"/>
<dbReference type="EMBL" id="KB095818">
    <property type="protein sequence ID" value="ESO11422.1"/>
    <property type="molecule type" value="Genomic_DNA"/>
</dbReference>
<feature type="transmembrane region" description="Helical" evidence="4">
    <location>
        <begin position="192"/>
        <end position="220"/>
    </location>
</feature>
<gene>
    <name evidence="6" type="primary">20213154</name>
    <name evidence="5" type="ORF">HELRODRAFT_194812</name>
</gene>
<feature type="transmembrane region" description="Helical" evidence="4">
    <location>
        <begin position="35"/>
        <end position="56"/>
    </location>
</feature>
<dbReference type="InParanoid" id="T1FWF9"/>
<evidence type="ECO:0008006" key="8">
    <source>
        <dbReference type="Google" id="ProtNLM"/>
    </source>
</evidence>
<dbReference type="SUPFAM" id="SSF81321">
    <property type="entry name" value="Family A G protein-coupled receptor-like"/>
    <property type="match status" value="1"/>
</dbReference>
<evidence type="ECO:0000313" key="6">
    <source>
        <dbReference type="EnsemblMetazoa" id="HelroP194812"/>
    </source>
</evidence>
<dbReference type="Gene3D" id="1.20.1070.10">
    <property type="entry name" value="Rhodopsin 7-helix transmembrane proteins"/>
    <property type="match status" value="1"/>
</dbReference>